<dbReference type="PANTHER" id="PTHR30217">
    <property type="entry name" value="PEPTIDASE U32 FAMILY"/>
    <property type="match status" value="1"/>
</dbReference>
<dbReference type="InterPro" id="IPR020988">
    <property type="entry name" value="Pept_U32_collagenase"/>
</dbReference>
<accession>A0A9D2D0X3</accession>
<reference evidence="2" key="2">
    <citation type="submission" date="2021-04" db="EMBL/GenBank/DDBJ databases">
        <authorList>
            <person name="Gilroy R."/>
        </authorList>
    </citation>
    <scope>NUCLEOTIDE SEQUENCE</scope>
    <source>
        <strain evidence="2">CHK192-9172</strain>
    </source>
</reference>
<sequence>MKKLELLAPAGSLEICKAVIQAGADAVYLGGSMFGARAYAQNFNEAQLKEALDYAHTYERKIFLTVNTLLKNRELEEQLYEYMEPLYRYGLDAAIVQDFGVLEFLHRNFPDLPLHASTQMSVTGRYGGDFLKSCGVTRIVTAREVSLDEIEKLYRETGMEIESFVHGALCYCYSGLCLMSSVLGGRSGNRGRCAQPCRLGYQVMDQNDRICNPKEPHPLSPKDLCAVRLIPDMARAGVYSFKIEGRMKQLEYAAGVTGIYRKYMDLYEQEPRSFDVSREDYRRLLDLGNRSGFTEGYYKERNSRGMMAFENSSHKSVPQKEQPKEPARKILLEGKGEFLTGKPCSLTLRDGKHQVCVEGEIVQKAKKQPLGKEELEKRLKKTGDTPYELEKLEITADPDGFLPVGQINGLRRAALEKFQEEVLAAYRRPASDRREEALNVCGKKIQEKQKQPKLSVLARSMDQLTAALEYPRAESIYIDFGLLEETGYDISAVGQRIRQTGKKAFLCFPGVFRDNSAKRYEEIFDSIRESVDGVLARTYDSLGFALSKRPDSSFAVIADHSLYTFSDRAFRGFSDRGVQLVTAPFELNEGELRHRDNSGTEMIVYGWIPMMITAQCIYKNFDSCYRKDPMNGKRLYLQDRFLKKFLITRNCKDCYNMIYNSQPLYLMHQALKLKDMGFASFRIEFLTETKEEAKGILDTWAGAFLENRRPDLSALENQYTNGHFRRGIE</sequence>
<dbReference type="PANTHER" id="PTHR30217:SF10">
    <property type="entry name" value="23S RRNA 5-HYDROXYCYTIDINE C2501 SYNTHASE"/>
    <property type="match status" value="1"/>
</dbReference>
<evidence type="ECO:0000313" key="3">
    <source>
        <dbReference type="Proteomes" id="UP000824024"/>
    </source>
</evidence>
<dbReference type="EMBL" id="DXCH01000035">
    <property type="protein sequence ID" value="HIZ06545.1"/>
    <property type="molecule type" value="Genomic_DNA"/>
</dbReference>
<dbReference type="PROSITE" id="PS01276">
    <property type="entry name" value="PEPTIDASE_U32"/>
    <property type="match status" value="1"/>
</dbReference>
<organism evidence="2 3">
    <name type="scientific">Candidatus Eubacterium avistercoris</name>
    <dbReference type="NCBI Taxonomy" id="2838567"/>
    <lineage>
        <taxon>Bacteria</taxon>
        <taxon>Bacillati</taxon>
        <taxon>Bacillota</taxon>
        <taxon>Clostridia</taxon>
        <taxon>Eubacteriales</taxon>
        <taxon>Eubacteriaceae</taxon>
        <taxon>Eubacterium</taxon>
    </lineage>
</organism>
<proteinExistence type="predicted"/>
<name>A0A9D2D0X3_9FIRM</name>
<dbReference type="Pfam" id="PF01136">
    <property type="entry name" value="Peptidase_U32"/>
    <property type="match status" value="1"/>
</dbReference>
<feature type="domain" description="Peptidase U32 collagenase" evidence="1">
    <location>
        <begin position="311"/>
        <end position="422"/>
    </location>
</feature>
<reference evidence="2" key="1">
    <citation type="journal article" date="2021" name="PeerJ">
        <title>Extensive microbial diversity within the chicken gut microbiome revealed by metagenomics and culture.</title>
        <authorList>
            <person name="Gilroy R."/>
            <person name="Ravi A."/>
            <person name="Getino M."/>
            <person name="Pursley I."/>
            <person name="Horton D.L."/>
            <person name="Alikhan N.F."/>
            <person name="Baker D."/>
            <person name="Gharbi K."/>
            <person name="Hall N."/>
            <person name="Watson M."/>
            <person name="Adriaenssens E.M."/>
            <person name="Foster-Nyarko E."/>
            <person name="Jarju S."/>
            <person name="Secka A."/>
            <person name="Antonio M."/>
            <person name="Oren A."/>
            <person name="Chaudhuri R.R."/>
            <person name="La Ragione R."/>
            <person name="Hildebrand F."/>
            <person name="Pallen M.J."/>
        </authorList>
    </citation>
    <scope>NUCLEOTIDE SEQUENCE</scope>
    <source>
        <strain evidence="2">CHK192-9172</strain>
    </source>
</reference>
<dbReference type="Proteomes" id="UP000824024">
    <property type="component" value="Unassembled WGS sequence"/>
</dbReference>
<dbReference type="InterPro" id="IPR051454">
    <property type="entry name" value="RNA/ubiquinone_mod_enzymes"/>
</dbReference>
<comment type="caution">
    <text evidence="2">The sequence shown here is derived from an EMBL/GenBank/DDBJ whole genome shotgun (WGS) entry which is preliminary data.</text>
</comment>
<dbReference type="AlphaFoldDB" id="A0A9D2D0X3"/>
<evidence type="ECO:0000313" key="2">
    <source>
        <dbReference type="EMBL" id="HIZ06545.1"/>
    </source>
</evidence>
<gene>
    <name evidence="2" type="ORF">IAA08_01260</name>
</gene>
<dbReference type="InterPro" id="IPR001539">
    <property type="entry name" value="Peptidase_U32"/>
</dbReference>
<evidence type="ECO:0000259" key="1">
    <source>
        <dbReference type="Pfam" id="PF12392"/>
    </source>
</evidence>
<dbReference type="Pfam" id="PF12392">
    <property type="entry name" value="DUF3656"/>
    <property type="match status" value="1"/>
</dbReference>
<protein>
    <submittedName>
        <fullName evidence="2">U32 family peptidase</fullName>
    </submittedName>
</protein>